<feature type="transmembrane region" description="Helical" evidence="1">
    <location>
        <begin position="32"/>
        <end position="52"/>
    </location>
</feature>
<dbReference type="Proteomes" id="UP000215215">
    <property type="component" value="Unassembled WGS sequence"/>
</dbReference>
<dbReference type="AlphaFoldDB" id="A0A235BP54"/>
<dbReference type="Pfam" id="PF12146">
    <property type="entry name" value="Hydrolase_4"/>
    <property type="match status" value="1"/>
</dbReference>
<keyword evidence="1" id="KW-1133">Transmembrane helix</keyword>
<feature type="domain" description="Serine aminopeptidase S33" evidence="2">
    <location>
        <begin position="91"/>
        <end position="201"/>
    </location>
</feature>
<sequence length="316" mass="35982">MSSTFLTLVVLISSLAVVFLVSRFVKCLSQRIFIYFLLIFLVYCFKASELIISSPRFHSPYSPRDFGMEYRDINFRTDDGIDIRGWYIEGNERGTIILCHPYEMDKGYCLPHARFLNHAGYNTLLFDFRGHGNSGGRYTSLGYYELKDLLAAVSFVKEKDEGKVGVIGFSMGGTVALLAASLSSDINAVVSEGAYLSFHSAVYSFARCHYHAPRYPFLPPAIWTACVRLGFNPKELNLKVGLHKISPTPILIIHSEDDREIPLSEGMEIFNAAGEPKYLWVISGSEHLECYWKEGKKYERRVIDFFRKSLTFSNRH</sequence>
<feature type="transmembrane region" description="Helical" evidence="1">
    <location>
        <begin position="6"/>
        <end position="25"/>
    </location>
</feature>
<proteinExistence type="predicted"/>
<protein>
    <recommendedName>
        <fullName evidence="2">Serine aminopeptidase S33 domain-containing protein</fullName>
    </recommendedName>
</protein>
<dbReference type="InterPro" id="IPR029058">
    <property type="entry name" value="AB_hydrolase_fold"/>
</dbReference>
<dbReference type="InterPro" id="IPR022742">
    <property type="entry name" value="Hydrolase_4"/>
</dbReference>
<accession>A0A235BP54</accession>
<dbReference type="Gene3D" id="3.40.50.1820">
    <property type="entry name" value="alpha/beta hydrolase"/>
    <property type="match status" value="1"/>
</dbReference>
<evidence type="ECO:0000256" key="1">
    <source>
        <dbReference type="SAM" id="Phobius"/>
    </source>
</evidence>
<dbReference type="EMBL" id="NOZQ01000205">
    <property type="protein sequence ID" value="OYD14108.1"/>
    <property type="molecule type" value="Genomic_DNA"/>
</dbReference>
<gene>
    <name evidence="3" type="ORF">CH333_08985</name>
</gene>
<keyword evidence="1" id="KW-0472">Membrane</keyword>
<organism evidence="3 4">
    <name type="scientific">candidate division WOR-3 bacterium JGI_Cruoil_03_44_89</name>
    <dbReference type="NCBI Taxonomy" id="1973748"/>
    <lineage>
        <taxon>Bacteria</taxon>
        <taxon>Bacteria division WOR-3</taxon>
    </lineage>
</organism>
<reference evidence="3 4" key="1">
    <citation type="submission" date="2017-07" db="EMBL/GenBank/DDBJ databases">
        <title>Recovery of genomes from metagenomes via a dereplication, aggregation, and scoring strategy.</title>
        <authorList>
            <person name="Sieber C.M."/>
            <person name="Probst A.J."/>
            <person name="Sharrar A."/>
            <person name="Thomas B.C."/>
            <person name="Hess M."/>
            <person name="Tringe S.G."/>
            <person name="Banfield J.F."/>
        </authorList>
    </citation>
    <scope>NUCLEOTIDE SEQUENCE [LARGE SCALE GENOMIC DNA]</scope>
    <source>
        <strain evidence="3">JGI_Cruoil_03_44_89</strain>
    </source>
</reference>
<comment type="caution">
    <text evidence="3">The sequence shown here is derived from an EMBL/GenBank/DDBJ whole genome shotgun (WGS) entry which is preliminary data.</text>
</comment>
<evidence type="ECO:0000313" key="3">
    <source>
        <dbReference type="EMBL" id="OYD14108.1"/>
    </source>
</evidence>
<dbReference type="PANTHER" id="PTHR12277:SF81">
    <property type="entry name" value="PROTEIN ABHD13"/>
    <property type="match status" value="1"/>
</dbReference>
<evidence type="ECO:0000313" key="4">
    <source>
        <dbReference type="Proteomes" id="UP000215215"/>
    </source>
</evidence>
<name>A0A235BP54_UNCW3</name>
<evidence type="ECO:0000259" key="2">
    <source>
        <dbReference type="Pfam" id="PF12146"/>
    </source>
</evidence>
<keyword evidence="1" id="KW-0812">Transmembrane</keyword>
<dbReference type="PANTHER" id="PTHR12277">
    <property type="entry name" value="ALPHA/BETA HYDROLASE DOMAIN-CONTAINING PROTEIN"/>
    <property type="match status" value="1"/>
</dbReference>
<dbReference type="SUPFAM" id="SSF53474">
    <property type="entry name" value="alpha/beta-Hydrolases"/>
    <property type="match status" value="1"/>
</dbReference>